<evidence type="ECO:0000256" key="7">
    <source>
        <dbReference type="ARBA" id="ARBA00023136"/>
    </source>
</evidence>
<evidence type="ECO:0000256" key="6">
    <source>
        <dbReference type="ARBA" id="ARBA00023077"/>
    </source>
</evidence>
<comment type="similarity">
    <text evidence="2 10 11">Belongs to the TonB-dependent receptor family.</text>
</comment>
<sequence length="900" mass="97100">MNGVRYAVVLAALLPTLTATAQDDVRPADPVVITGTAFRRLAQETGLPVTVIQAREWRRAGITSAEALVRSISADQGLVGISAAVGSFHAGRSEAGLRGLGGNRTLVLLDSRRLPNHPYTSAAPDLSAIPFAALERVEVLRDGASAIYGSDAIGGVINFVTRGDWRGVEASASWRRPLQGGGGDEQRVTLAAGWTDPQDRYGLLGVLDERRQQALPASERDFAASGVNLEHGAIKSSGITFPANVSQPGTNVSANPYFPACRPPDSFSLVPTFGQTCRDDFALSSNLIPRNRQVTLLGRASMKFSPEHAASLAYLRVNTETELSNAAFPLSGLSMTPASPFYPGAGITPAVAGLNPARDISLTWRTTAAGKRVQEPISVAQRLVLAFDGALGGWNYNAGLFASGHDTDEFYRNGFVRFTPILRAVRDGSPVFLNPFGDPTPEQAAVIEAAQIRGRVIEARGRMNGADARITGKLAETAHGPVLLAVGAEARRETYRQTFDTPLFNEAFGLPPTVDLSVAGSRRAWALFAEVDLPLAKALSAQAALRQDRYSDAGSTLNPKLALRYKPGDAWLLRASANRGFRAPTLYELNQPQRIAPGPGLFNDPVLCPGGTVAPGGVAARDCRQQFNLRTAGNPNLKPETARAFSLGFVVEPSAAWSASLDWWQIDLRDQVGALPATPLFADPVRYADRFVRCGQLSAAAANAIAACRGAGGTVDARALAYLEGSNDNLGRIQTRGLDVELKARISDTPLGRLSVGLLGTYVDRYRFQRERDGVFVDALGRVTDSTIVLRWQHTLSLRLDRGPWAATVVNRYKTHYEDQNLPSALLSPSYRNRVDEYSLWDLVLSRQAGQNWQISMGVRNVFDTDPPFSNQNFLALANYEPRLTDPLGRSIFLSVRYAQ</sequence>
<dbReference type="PANTHER" id="PTHR47234">
    <property type="match status" value="1"/>
</dbReference>
<evidence type="ECO:0000256" key="5">
    <source>
        <dbReference type="ARBA" id="ARBA00022692"/>
    </source>
</evidence>
<dbReference type="PANTHER" id="PTHR47234:SF2">
    <property type="entry name" value="TONB-DEPENDENT RECEPTOR"/>
    <property type="match status" value="1"/>
</dbReference>
<feature type="domain" description="TonB-dependent receptor plug" evidence="14">
    <location>
        <begin position="43"/>
        <end position="156"/>
    </location>
</feature>
<evidence type="ECO:0000259" key="13">
    <source>
        <dbReference type="Pfam" id="PF00593"/>
    </source>
</evidence>
<comment type="caution">
    <text evidence="15">The sequence shown here is derived from an EMBL/GenBank/DDBJ whole genome shotgun (WGS) entry which is preliminary data.</text>
</comment>
<reference evidence="15 16" key="1">
    <citation type="submission" date="2020-05" db="EMBL/GenBank/DDBJ databases">
        <title>Aquincola sp. isolate from soil.</title>
        <authorList>
            <person name="Han J."/>
            <person name="Kim D.-U."/>
        </authorList>
    </citation>
    <scope>NUCLEOTIDE SEQUENCE [LARGE SCALE GENOMIC DNA]</scope>
    <source>
        <strain evidence="15 16">S2</strain>
    </source>
</reference>
<keyword evidence="9 10" id="KW-0998">Cell outer membrane</keyword>
<keyword evidence="12" id="KW-0732">Signal</keyword>
<keyword evidence="5 10" id="KW-0812">Transmembrane</keyword>
<gene>
    <name evidence="15" type="ORF">HLB44_16000</name>
</gene>
<keyword evidence="6 11" id="KW-0798">TonB box</keyword>
<feature type="chain" id="PRO_5045264449" evidence="12">
    <location>
        <begin position="22"/>
        <end position="900"/>
    </location>
</feature>
<evidence type="ECO:0000256" key="4">
    <source>
        <dbReference type="ARBA" id="ARBA00022452"/>
    </source>
</evidence>
<evidence type="ECO:0000313" key="16">
    <source>
        <dbReference type="Proteomes" id="UP000737171"/>
    </source>
</evidence>
<dbReference type="InterPro" id="IPR000531">
    <property type="entry name" value="Beta-barrel_TonB"/>
</dbReference>
<evidence type="ECO:0000313" key="15">
    <source>
        <dbReference type="EMBL" id="NRF68498.1"/>
    </source>
</evidence>
<dbReference type="InterPro" id="IPR036942">
    <property type="entry name" value="Beta-barrel_TonB_sf"/>
</dbReference>
<evidence type="ECO:0000256" key="2">
    <source>
        <dbReference type="ARBA" id="ARBA00009810"/>
    </source>
</evidence>
<accession>A0ABX2EIQ0</accession>
<dbReference type="SUPFAM" id="SSF56935">
    <property type="entry name" value="Porins"/>
    <property type="match status" value="1"/>
</dbReference>
<dbReference type="Proteomes" id="UP000737171">
    <property type="component" value="Unassembled WGS sequence"/>
</dbReference>
<dbReference type="RefSeq" id="WP_173124198.1">
    <property type="nucleotide sequence ID" value="NZ_JABRWJ010000004.1"/>
</dbReference>
<comment type="subcellular location">
    <subcellularLocation>
        <location evidence="1 10">Cell outer membrane</location>
        <topology evidence="1 10">Multi-pass membrane protein</topology>
    </subcellularLocation>
</comment>
<keyword evidence="4 10" id="KW-1134">Transmembrane beta strand</keyword>
<dbReference type="Pfam" id="PF07715">
    <property type="entry name" value="Plug"/>
    <property type="match status" value="1"/>
</dbReference>
<feature type="signal peptide" evidence="12">
    <location>
        <begin position="1"/>
        <end position="21"/>
    </location>
</feature>
<dbReference type="Pfam" id="PF00593">
    <property type="entry name" value="TonB_dep_Rec_b-barrel"/>
    <property type="match status" value="1"/>
</dbReference>
<evidence type="ECO:0000256" key="1">
    <source>
        <dbReference type="ARBA" id="ARBA00004571"/>
    </source>
</evidence>
<dbReference type="PROSITE" id="PS52016">
    <property type="entry name" value="TONB_DEPENDENT_REC_3"/>
    <property type="match status" value="1"/>
</dbReference>
<dbReference type="InterPro" id="IPR039426">
    <property type="entry name" value="TonB-dep_rcpt-like"/>
</dbReference>
<proteinExistence type="inferred from homology"/>
<keyword evidence="3 10" id="KW-0813">Transport</keyword>
<dbReference type="Gene3D" id="2.170.130.10">
    <property type="entry name" value="TonB-dependent receptor, plug domain"/>
    <property type="match status" value="1"/>
</dbReference>
<evidence type="ECO:0000256" key="3">
    <source>
        <dbReference type="ARBA" id="ARBA00022448"/>
    </source>
</evidence>
<dbReference type="Gene3D" id="2.40.170.20">
    <property type="entry name" value="TonB-dependent receptor, beta-barrel domain"/>
    <property type="match status" value="1"/>
</dbReference>
<keyword evidence="16" id="KW-1185">Reference proteome</keyword>
<evidence type="ECO:0000256" key="11">
    <source>
        <dbReference type="RuleBase" id="RU003357"/>
    </source>
</evidence>
<dbReference type="EMBL" id="JABRWJ010000004">
    <property type="protein sequence ID" value="NRF68498.1"/>
    <property type="molecule type" value="Genomic_DNA"/>
</dbReference>
<evidence type="ECO:0000256" key="10">
    <source>
        <dbReference type="PROSITE-ProRule" id="PRU01360"/>
    </source>
</evidence>
<organism evidence="15 16">
    <name type="scientific">Pseudaquabacterium terrae</name>
    <dbReference type="NCBI Taxonomy" id="2732868"/>
    <lineage>
        <taxon>Bacteria</taxon>
        <taxon>Pseudomonadati</taxon>
        <taxon>Pseudomonadota</taxon>
        <taxon>Betaproteobacteria</taxon>
        <taxon>Burkholderiales</taxon>
        <taxon>Sphaerotilaceae</taxon>
        <taxon>Pseudaquabacterium</taxon>
    </lineage>
</organism>
<evidence type="ECO:0000259" key="14">
    <source>
        <dbReference type="Pfam" id="PF07715"/>
    </source>
</evidence>
<evidence type="ECO:0000256" key="12">
    <source>
        <dbReference type="SAM" id="SignalP"/>
    </source>
</evidence>
<dbReference type="InterPro" id="IPR037066">
    <property type="entry name" value="Plug_dom_sf"/>
</dbReference>
<keyword evidence="8 15" id="KW-0675">Receptor</keyword>
<name>A0ABX2EIQ0_9BURK</name>
<protein>
    <submittedName>
        <fullName evidence="15">TonB-dependent receptor</fullName>
    </submittedName>
</protein>
<evidence type="ECO:0000256" key="8">
    <source>
        <dbReference type="ARBA" id="ARBA00023170"/>
    </source>
</evidence>
<feature type="domain" description="TonB-dependent receptor-like beta-barrel" evidence="13">
    <location>
        <begin position="392"/>
        <end position="862"/>
    </location>
</feature>
<evidence type="ECO:0000256" key="9">
    <source>
        <dbReference type="ARBA" id="ARBA00023237"/>
    </source>
</evidence>
<keyword evidence="7 10" id="KW-0472">Membrane</keyword>
<dbReference type="InterPro" id="IPR012910">
    <property type="entry name" value="Plug_dom"/>
</dbReference>